<evidence type="ECO:0000313" key="2">
    <source>
        <dbReference type="EMBL" id="MFC5861598.1"/>
    </source>
</evidence>
<protein>
    <submittedName>
        <fullName evidence="2">GNAT family N-acetyltransferase</fullName>
        <ecNumber evidence="2">2.3.1.-</ecNumber>
    </submittedName>
</protein>
<dbReference type="PROSITE" id="PS51186">
    <property type="entry name" value="GNAT"/>
    <property type="match status" value="1"/>
</dbReference>
<dbReference type="Pfam" id="PF00583">
    <property type="entry name" value="Acetyltransf_1"/>
    <property type="match status" value="1"/>
</dbReference>
<keyword evidence="3" id="KW-1185">Reference proteome</keyword>
<keyword evidence="2" id="KW-0808">Transferase</keyword>
<evidence type="ECO:0000259" key="1">
    <source>
        <dbReference type="PROSITE" id="PS51186"/>
    </source>
</evidence>
<dbReference type="Proteomes" id="UP001596091">
    <property type="component" value="Unassembled WGS sequence"/>
</dbReference>
<dbReference type="SUPFAM" id="SSF55729">
    <property type="entry name" value="Acyl-CoA N-acyltransferases (Nat)"/>
    <property type="match status" value="1"/>
</dbReference>
<comment type="caution">
    <text evidence="2">The sequence shown here is derived from an EMBL/GenBank/DDBJ whole genome shotgun (WGS) entry which is preliminary data.</text>
</comment>
<reference evidence="3" key="1">
    <citation type="journal article" date="2019" name="Int. J. Syst. Evol. Microbiol.">
        <title>The Global Catalogue of Microorganisms (GCM) 10K type strain sequencing project: providing services to taxonomists for standard genome sequencing and annotation.</title>
        <authorList>
            <consortium name="The Broad Institute Genomics Platform"/>
            <consortium name="The Broad Institute Genome Sequencing Center for Infectious Disease"/>
            <person name="Wu L."/>
            <person name="Ma J."/>
        </authorList>
    </citation>
    <scope>NUCLEOTIDE SEQUENCE [LARGE SCALE GENOMIC DNA]</scope>
    <source>
        <strain evidence="3">JCM 4087</strain>
    </source>
</reference>
<accession>A0ABW1EF20</accession>
<keyword evidence="2" id="KW-0012">Acyltransferase</keyword>
<feature type="domain" description="N-acetyltransferase" evidence="1">
    <location>
        <begin position="10"/>
        <end position="190"/>
    </location>
</feature>
<dbReference type="InterPro" id="IPR016181">
    <property type="entry name" value="Acyl_CoA_acyltransferase"/>
</dbReference>
<gene>
    <name evidence="2" type="ORF">ACFPT7_04790</name>
</gene>
<dbReference type="CDD" id="cd04301">
    <property type="entry name" value="NAT_SF"/>
    <property type="match status" value="1"/>
</dbReference>
<dbReference type="Gene3D" id="3.40.630.30">
    <property type="match status" value="1"/>
</dbReference>
<dbReference type="GO" id="GO:0016746">
    <property type="term" value="F:acyltransferase activity"/>
    <property type="evidence" value="ECO:0007669"/>
    <property type="project" value="UniProtKB-KW"/>
</dbReference>
<dbReference type="InterPro" id="IPR000182">
    <property type="entry name" value="GNAT_dom"/>
</dbReference>
<dbReference type="EC" id="2.3.1.-" evidence="2"/>
<sequence length="192" mass="21362">MSARAEAARLLVRPVIPELWPALEDLFGERGACAGCWCMYWRIGAAYRKRPASENRNEFQALVREGPAPGLLAFAGELAVGWCQVTPRDALSWIDKTWRLKRADDVPVWAISCFYVRKGWRRKGVTRALIDGAVEKAKAAGAPAIEAYPLDGTVSPSSTSTGYASTFLRAGFREVARWSPEKPIMRYELRGK</sequence>
<organism evidence="2 3">
    <name type="scientific">Acidicapsa dinghuensis</name>
    <dbReference type="NCBI Taxonomy" id="2218256"/>
    <lineage>
        <taxon>Bacteria</taxon>
        <taxon>Pseudomonadati</taxon>
        <taxon>Acidobacteriota</taxon>
        <taxon>Terriglobia</taxon>
        <taxon>Terriglobales</taxon>
        <taxon>Acidobacteriaceae</taxon>
        <taxon>Acidicapsa</taxon>
    </lineage>
</organism>
<proteinExistence type="predicted"/>
<evidence type="ECO:0000313" key="3">
    <source>
        <dbReference type="Proteomes" id="UP001596091"/>
    </source>
</evidence>
<dbReference type="EMBL" id="JBHSPH010000002">
    <property type="protein sequence ID" value="MFC5861598.1"/>
    <property type="molecule type" value="Genomic_DNA"/>
</dbReference>
<name>A0ABW1EF20_9BACT</name>